<dbReference type="CDD" id="cd00448">
    <property type="entry name" value="YjgF_YER057c_UK114_family"/>
    <property type="match status" value="1"/>
</dbReference>
<dbReference type="Gene3D" id="3.30.1330.40">
    <property type="entry name" value="RutC-like"/>
    <property type="match status" value="1"/>
</dbReference>
<dbReference type="PANTHER" id="PTHR35936:SF13">
    <property type="entry name" value="HISTIDINE-BINDING PERIPLASMIC PROTEIN"/>
    <property type="match status" value="1"/>
</dbReference>
<gene>
    <name evidence="5" type="ORF">BK659_10325</name>
</gene>
<dbReference type="SMART" id="SM00062">
    <property type="entry name" value="PBPb"/>
    <property type="match status" value="1"/>
</dbReference>
<sequence>MSLVKTVTLLSLMALTTGCVSSAVDPQIRFGVEALVPPFESRNEKGELVGLNIELGNALCAELKSRCVWIDQAYATNIDALEAKRFDAIMPMTATPLRRERLDFTEDLYPLNNRLVARKNSSLQPDPQSLKGKRVGVLAGTSREAFAKTRWAAAGVTVRSFDFNDQLVASLLAGEIDATLQDSIEITHALLSQPQGQDFDFVGPTLKDPLLGSGVAIAVRKNDTALRDNLNGALERIKQNGQYQTITQRFLPPAAPDSPRYFPNEEGLPFSDAVQVGQTIYLSGVLGLGADGELVKGGIVPQMTQAMENLRDALQRSGSSQAHVAKCTVILADIKDFAAMNTVYRQYFPADRLPARTSFAAGKLLLDARVEVECLAVTAR</sequence>
<feature type="chain" id="PRO_5019327554" evidence="3">
    <location>
        <begin position="24"/>
        <end position="380"/>
    </location>
</feature>
<dbReference type="EMBL" id="MOBJ01000007">
    <property type="protein sequence ID" value="RON09581.1"/>
    <property type="molecule type" value="Genomic_DNA"/>
</dbReference>
<dbReference type="SUPFAM" id="SSF53850">
    <property type="entry name" value="Periplasmic binding protein-like II"/>
    <property type="match status" value="1"/>
</dbReference>
<dbReference type="AlphaFoldDB" id="A0A423H8R6"/>
<dbReference type="RefSeq" id="WP_123425289.1">
    <property type="nucleotide sequence ID" value="NZ_MOBJ01000007.1"/>
</dbReference>
<organism evidence="5 6">
    <name type="scientific">Pseudomonas brassicacearum</name>
    <dbReference type="NCBI Taxonomy" id="930166"/>
    <lineage>
        <taxon>Bacteria</taxon>
        <taxon>Pseudomonadati</taxon>
        <taxon>Pseudomonadota</taxon>
        <taxon>Gammaproteobacteria</taxon>
        <taxon>Pseudomonadales</taxon>
        <taxon>Pseudomonadaceae</taxon>
        <taxon>Pseudomonas</taxon>
    </lineage>
</organism>
<dbReference type="SUPFAM" id="SSF55298">
    <property type="entry name" value="YjgF-like"/>
    <property type="match status" value="1"/>
</dbReference>
<feature type="signal peptide" evidence="3">
    <location>
        <begin position="1"/>
        <end position="23"/>
    </location>
</feature>
<evidence type="ECO:0000313" key="6">
    <source>
        <dbReference type="Proteomes" id="UP000286071"/>
    </source>
</evidence>
<comment type="similarity">
    <text evidence="1">Belongs to the bacterial solute-binding protein 3 family.</text>
</comment>
<dbReference type="Gene3D" id="3.40.190.10">
    <property type="entry name" value="Periplasmic binding protein-like II"/>
    <property type="match status" value="2"/>
</dbReference>
<name>A0A423H8R6_9PSED</name>
<evidence type="ECO:0000256" key="3">
    <source>
        <dbReference type="SAM" id="SignalP"/>
    </source>
</evidence>
<evidence type="ECO:0000256" key="2">
    <source>
        <dbReference type="ARBA" id="ARBA00022729"/>
    </source>
</evidence>
<keyword evidence="2 3" id="KW-0732">Signal</keyword>
<dbReference type="PROSITE" id="PS51257">
    <property type="entry name" value="PROKAR_LIPOPROTEIN"/>
    <property type="match status" value="1"/>
</dbReference>
<dbReference type="Proteomes" id="UP000286071">
    <property type="component" value="Unassembled WGS sequence"/>
</dbReference>
<dbReference type="Pfam" id="PF00497">
    <property type="entry name" value="SBP_bac_3"/>
    <property type="match status" value="1"/>
</dbReference>
<feature type="domain" description="Solute-binding protein family 3/N-terminal" evidence="4">
    <location>
        <begin position="27"/>
        <end position="254"/>
    </location>
</feature>
<protein>
    <submittedName>
        <fullName evidence="5">Amino acid ABC transporter substrate-binding protein</fullName>
    </submittedName>
</protein>
<dbReference type="InterPro" id="IPR001638">
    <property type="entry name" value="Solute-binding_3/MltF_N"/>
</dbReference>
<evidence type="ECO:0000313" key="5">
    <source>
        <dbReference type="EMBL" id="RON09581.1"/>
    </source>
</evidence>
<evidence type="ECO:0000256" key="1">
    <source>
        <dbReference type="ARBA" id="ARBA00010333"/>
    </source>
</evidence>
<dbReference type="Pfam" id="PF01042">
    <property type="entry name" value="Ribonuc_L-PSP"/>
    <property type="match status" value="1"/>
</dbReference>
<reference evidence="5 6" key="1">
    <citation type="submission" date="2016-10" db="EMBL/GenBank/DDBJ databases">
        <title>Comparative genome analysis of multiple Pseudomonas spp. focuses on biocontrol and plant growth promoting traits.</title>
        <authorList>
            <person name="Tao X.-Y."/>
            <person name="Taylor C.G."/>
        </authorList>
    </citation>
    <scope>NUCLEOTIDE SEQUENCE [LARGE SCALE GENOMIC DNA]</scope>
    <source>
        <strain evidence="5 6">48H11</strain>
    </source>
</reference>
<accession>A0A423H8R6</accession>
<evidence type="ECO:0000259" key="4">
    <source>
        <dbReference type="SMART" id="SM00062"/>
    </source>
</evidence>
<dbReference type="InterPro" id="IPR006175">
    <property type="entry name" value="YjgF/YER057c/UK114"/>
</dbReference>
<dbReference type="PANTHER" id="PTHR35936">
    <property type="entry name" value="MEMBRANE-BOUND LYTIC MUREIN TRANSGLYCOSYLASE F"/>
    <property type="match status" value="1"/>
</dbReference>
<dbReference type="InterPro" id="IPR035959">
    <property type="entry name" value="RutC-like_sf"/>
</dbReference>
<proteinExistence type="inferred from homology"/>
<dbReference type="OrthoDB" id="9808943at2"/>
<comment type="caution">
    <text evidence="5">The sequence shown here is derived from an EMBL/GenBank/DDBJ whole genome shotgun (WGS) entry which is preliminary data.</text>
</comment>